<dbReference type="AlphaFoldDB" id="A0A915J130"/>
<feature type="compositionally biased region" description="Basic and acidic residues" evidence="1">
    <location>
        <begin position="271"/>
        <end position="288"/>
    </location>
</feature>
<dbReference type="Proteomes" id="UP000887565">
    <property type="component" value="Unplaced"/>
</dbReference>
<feature type="region of interest" description="Disordered" evidence="1">
    <location>
        <begin position="261"/>
        <end position="288"/>
    </location>
</feature>
<evidence type="ECO:0000313" key="3">
    <source>
        <dbReference type="WBParaSite" id="nRc.2.0.1.t19613-RA"/>
    </source>
</evidence>
<evidence type="ECO:0000256" key="1">
    <source>
        <dbReference type="SAM" id="MobiDB-lite"/>
    </source>
</evidence>
<evidence type="ECO:0000313" key="2">
    <source>
        <dbReference type="Proteomes" id="UP000887565"/>
    </source>
</evidence>
<keyword evidence="2" id="KW-1185">Reference proteome</keyword>
<organism evidence="2 3">
    <name type="scientific">Romanomermis culicivorax</name>
    <name type="common">Nematode worm</name>
    <dbReference type="NCBI Taxonomy" id="13658"/>
    <lineage>
        <taxon>Eukaryota</taxon>
        <taxon>Metazoa</taxon>
        <taxon>Ecdysozoa</taxon>
        <taxon>Nematoda</taxon>
        <taxon>Enoplea</taxon>
        <taxon>Dorylaimia</taxon>
        <taxon>Mermithida</taxon>
        <taxon>Mermithoidea</taxon>
        <taxon>Mermithidae</taxon>
        <taxon>Romanomermis</taxon>
    </lineage>
</organism>
<protein>
    <submittedName>
        <fullName evidence="3">Uncharacterized protein</fullName>
    </submittedName>
</protein>
<reference evidence="3" key="1">
    <citation type="submission" date="2022-11" db="UniProtKB">
        <authorList>
            <consortium name="WormBaseParasite"/>
        </authorList>
    </citation>
    <scope>IDENTIFICATION</scope>
</reference>
<dbReference type="WBParaSite" id="nRc.2.0.1.t19613-RA">
    <property type="protein sequence ID" value="nRc.2.0.1.t19613-RA"/>
    <property type="gene ID" value="nRc.2.0.1.g19613"/>
</dbReference>
<name>A0A915J130_ROMCU</name>
<proteinExistence type="predicted"/>
<feature type="region of interest" description="Disordered" evidence="1">
    <location>
        <begin position="194"/>
        <end position="214"/>
    </location>
</feature>
<feature type="compositionally biased region" description="Polar residues" evidence="1">
    <location>
        <begin position="261"/>
        <end position="270"/>
    </location>
</feature>
<sequence>MVLKVINVGFEDSSSLSSELSENLDEISTDDLTGSSLSDHTLYCNLRPQRKTNDYYQENTSGVRKVEIGQQTERRSSNNPNGMVNLQNSTTANRKMDEFDQQRIDSLLQKCRTSSRGLAVVGNNHQSGHDEKNYLSSSGPTIDPLVALKRDQALVGNNSHCGDRYPNYNLNSNSKAGYHSLDRKKHFYHQIPTINDFSTRPPDDDGKNSQKSQIYSNYVYQNIENHSSRSNSRENSPLMAMISPRHVPGIVKNQKMSLTSTERQMESYSPNEKDIMDSWTRHNDSKIV</sequence>
<accession>A0A915J130</accession>